<dbReference type="SUPFAM" id="SSF54593">
    <property type="entry name" value="Glyoxalase/Bleomycin resistance protein/Dihydroxybiphenyl dioxygenase"/>
    <property type="match status" value="1"/>
</dbReference>
<evidence type="ECO:0000313" key="3">
    <source>
        <dbReference type="Proteomes" id="UP000321491"/>
    </source>
</evidence>
<dbReference type="CDD" id="cd08347">
    <property type="entry name" value="PcpA_C_like"/>
    <property type="match status" value="1"/>
</dbReference>
<proteinExistence type="predicted"/>
<protein>
    <submittedName>
        <fullName evidence="2">Putative ring-cleaving dioxygenase MhqA</fullName>
    </submittedName>
</protein>
<evidence type="ECO:0000259" key="1">
    <source>
        <dbReference type="PROSITE" id="PS51819"/>
    </source>
</evidence>
<dbReference type="Pfam" id="PF00903">
    <property type="entry name" value="Glyoxalase"/>
    <property type="match status" value="2"/>
</dbReference>
<dbReference type="EMBL" id="BJXW01000022">
    <property type="protein sequence ID" value="GEN31755.1"/>
    <property type="molecule type" value="Genomic_DNA"/>
</dbReference>
<keyword evidence="2" id="KW-0223">Dioxygenase</keyword>
<dbReference type="InterPro" id="IPR004360">
    <property type="entry name" value="Glyas_Fos-R_dOase_dom"/>
</dbReference>
<dbReference type="PANTHER" id="PTHR36110">
    <property type="entry name" value="RING-CLEAVING DIOXYGENASE MHQE-RELATED"/>
    <property type="match status" value="1"/>
</dbReference>
<dbReference type="AlphaFoldDB" id="A0A511UYP0"/>
<accession>A0A511UYP0</accession>
<dbReference type="InterPro" id="IPR052537">
    <property type="entry name" value="Extradiol_RC_dioxygenase"/>
</dbReference>
<dbReference type="InterPro" id="IPR037523">
    <property type="entry name" value="VOC_core"/>
</dbReference>
<evidence type="ECO:0000313" key="2">
    <source>
        <dbReference type="EMBL" id="GEN31755.1"/>
    </source>
</evidence>
<dbReference type="OrthoDB" id="9785698at2"/>
<organism evidence="2 3">
    <name type="scientific">Cerasibacillus quisquiliarum</name>
    <dbReference type="NCBI Taxonomy" id="227865"/>
    <lineage>
        <taxon>Bacteria</taxon>
        <taxon>Bacillati</taxon>
        <taxon>Bacillota</taxon>
        <taxon>Bacilli</taxon>
        <taxon>Bacillales</taxon>
        <taxon>Bacillaceae</taxon>
        <taxon>Cerasibacillus</taxon>
    </lineage>
</organism>
<dbReference type="PANTHER" id="PTHR36110:SF4">
    <property type="entry name" value="RING-CLEAVING DIOXYGENASE MHQA-RELATED"/>
    <property type="match status" value="1"/>
</dbReference>
<feature type="domain" description="VOC" evidence="1">
    <location>
        <begin position="5"/>
        <end position="131"/>
    </location>
</feature>
<dbReference type="InterPro" id="IPR029068">
    <property type="entry name" value="Glyas_Bleomycin-R_OHBP_Dase"/>
</dbReference>
<keyword evidence="2" id="KW-0560">Oxidoreductase</keyword>
<dbReference type="GO" id="GO:0051213">
    <property type="term" value="F:dioxygenase activity"/>
    <property type="evidence" value="ECO:0007669"/>
    <property type="project" value="UniProtKB-KW"/>
</dbReference>
<gene>
    <name evidence="2" type="primary">mhqA</name>
    <name evidence="2" type="ORF">CQU01_19930</name>
</gene>
<feature type="domain" description="VOC" evidence="1">
    <location>
        <begin position="156"/>
        <end position="282"/>
    </location>
</feature>
<name>A0A511UYP0_9BACI</name>
<dbReference type="RefSeq" id="WP_146938138.1">
    <property type="nucleotide sequence ID" value="NZ_BJXW01000022.1"/>
</dbReference>
<dbReference type="Proteomes" id="UP000321491">
    <property type="component" value="Unassembled WGS sequence"/>
</dbReference>
<dbReference type="PROSITE" id="PS51819">
    <property type="entry name" value="VOC"/>
    <property type="match status" value="2"/>
</dbReference>
<sequence>MMIKGIHHVSAITAHAKDNYYFYTHILGLRLVKKTINQDDPSVYHLFYADEIGSPGTDLTFFELPYAGKTIPGTSSISITSLRVPNDDALTYWLDRFNHYHVTHQNISNQGKRKAIYFQDPEGQRLALVSDENNNGIPGGKPWKHSPVPEQYGICGLGPVRLTVADKQPTEHILTNILTFKLIDRYPSHTEGLEDIYVFSTGEGGTGAEVHLEVRTDLPQERLGRGGVHHVAFRVEDEDELNDWRHFLTQNRIANSGIIDRYYFKALYFREPNGILFELSTDGPGFTTDEDLEHLGESLALPPFFENQREEIEAILEPLNTRRYK</sequence>
<keyword evidence="3" id="KW-1185">Reference proteome</keyword>
<comment type="caution">
    <text evidence="2">The sequence shown here is derived from an EMBL/GenBank/DDBJ whole genome shotgun (WGS) entry which is preliminary data.</text>
</comment>
<reference evidence="2 3" key="1">
    <citation type="submission" date="2019-07" db="EMBL/GenBank/DDBJ databases">
        <title>Whole genome shotgun sequence of Cerasibacillus quisquiliarum NBRC 102429.</title>
        <authorList>
            <person name="Hosoyama A."/>
            <person name="Uohara A."/>
            <person name="Ohji S."/>
            <person name="Ichikawa N."/>
        </authorList>
    </citation>
    <scope>NUCLEOTIDE SEQUENCE [LARGE SCALE GENOMIC DNA]</scope>
    <source>
        <strain evidence="2 3">NBRC 102429</strain>
    </source>
</reference>
<dbReference type="Gene3D" id="3.10.180.10">
    <property type="entry name" value="2,3-Dihydroxybiphenyl 1,2-Dioxygenase, domain 1"/>
    <property type="match status" value="2"/>
</dbReference>